<dbReference type="SUPFAM" id="SSF158472">
    <property type="entry name" value="HAMP domain-like"/>
    <property type="match status" value="1"/>
</dbReference>
<evidence type="ECO:0000256" key="6">
    <source>
        <dbReference type="SAM" id="MobiDB-lite"/>
    </source>
</evidence>
<feature type="transmembrane region" description="Helical" evidence="7">
    <location>
        <begin position="210"/>
        <end position="229"/>
    </location>
</feature>
<evidence type="ECO:0000256" key="2">
    <source>
        <dbReference type="ARBA" id="ARBA00022500"/>
    </source>
</evidence>
<evidence type="ECO:0000256" key="1">
    <source>
        <dbReference type="ARBA" id="ARBA00004370"/>
    </source>
</evidence>
<dbReference type="Gene3D" id="6.10.340.10">
    <property type="match status" value="1"/>
</dbReference>
<dbReference type="FunFam" id="1.10.287.950:FF:000001">
    <property type="entry name" value="Methyl-accepting chemotaxis sensory transducer"/>
    <property type="match status" value="1"/>
</dbReference>
<keyword evidence="7" id="KW-0812">Transmembrane</keyword>
<evidence type="ECO:0000259" key="8">
    <source>
        <dbReference type="PROSITE" id="PS50111"/>
    </source>
</evidence>
<dbReference type="GO" id="GO:0016020">
    <property type="term" value="C:membrane"/>
    <property type="evidence" value="ECO:0007669"/>
    <property type="project" value="UniProtKB-SubCell"/>
</dbReference>
<comment type="similarity">
    <text evidence="3">Belongs to the methyl-accepting chemotaxis (MCP) protein family.</text>
</comment>
<evidence type="ECO:0000259" key="9">
    <source>
        <dbReference type="PROSITE" id="PS50885"/>
    </source>
</evidence>
<name>A0A6A4R7E7_9RHOB</name>
<sequence>MLKSIAFRLTFPIPLFILLCLGIAWLSIPRILEKNTIDFATTSATGVVNQIKAIRGYYTRNVIKDVKQSADMSAGIDHANDPSVIPLPATFVHDVNALLAEQGTSLSLYSAFPFPGRAEREMDSFMQDAWEYLSANPDGTFKRQEIENGETYLRVAVADPMVAEGCVSCHNAHPDTPKADWEIGDVRGVLEVRENIQAPLLASQILTRNILIGVALAGLALMLIALFTIRTITRPITKICESMDGVAAGELDSDIPSADRKDELGKIGKALASLRDDLKRARGAEEERAEQQREQHDVVEKLSHGLVDLAKGDFSKPLTEPFPADHEQLRSDFNRTLTTLSLTISDVINSADSIRNGATEISQASDDLSQRTESQAATLEQTAAALEEMTTSVKSASEGARSVEGIVNEAKSEAEASGTVVQNAVSAMTEIEDSARHISQIISVIDDIAFQTNLLALNAGVEAARAGEAGRGFAVVASEVRALAQRSSDAAMEIKTLIGDSSKQVEQGVDLVGKAGTALNSIVERVSHISQLVSEMAVGTSEQSTGLGEINLGVTQLDQVTQQNAAMVEEATAASHLLNTDANKLAKLVSHFNIDGNQQAPAEDSIVEFNTPSAHGSDWDMEPETQPLAAAANGDLGSSKVWQDF</sequence>
<dbReference type="CDD" id="cd11386">
    <property type="entry name" value="MCP_signal"/>
    <property type="match status" value="1"/>
</dbReference>
<dbReference type="PROSITE" id="PS50885">
    <property type="entry name" value="HAMP"/>
    <property type="match status" value="2"/>
</dbReference>
<dbReference type="InterPro" id="IPR051310">
    <property type="entry name" value="MCP_chemotaxis"/>
</dbReference>
<dbReference type="InterPro" id="IPR004089">
    <property type="entry name" value="MCPsignal_dom"/>
</dbReference>
<dbReference type="PANTHER" id="PTHR43531:SF11">
    <property type="entry name" value="METHYL-ACCEPTING CHEMOTAXIS PROTEIN 3"/>
    <property type="match status" value="1"/>
</dbReference>
<proteinExistence type="inferred from homology"/>
<dbReference type="SMART" id="SM00304">
    <property type="entry name" value="HAMP"/>
    <property type="match status" value="2"/>
</dbReference>
<dbReference type="PANTHER" id="PTHR43531">
    <property type="entry name" value="PROTEIN ICFG"/>
    <property type="match status" value="1"/>
</dbReference>
<dbReference type="PRINTS" id="PR00260">
    <property type="entry name" value="CHEMTRNSDUCR"/>
</dbReference>
<dbReference type="Gene3D" id="1.10.287.950">
    <property type="entry name" value="Methyl-accepting chemotaxis protein"/>
    <property type="match status" value="1"/>
</dbReference>
<feature type="coiled-coil region" evidence="5">
    <location>
        <begin position="274"/>
        <end position="301"/>
    </location>
</feature>
<dbReference type="CDD" id="cd06225">
    <property type="entry name" value="HAMP"/>
    <property type="match status" value="1"/>
</dbReference>
<dbReference type="PROSITE" id="PS50111">
    <property type="entry name" value="CHEMOTAXIS_TRANSDUC_2"/>
    <property type="match status" value="1"/>
</dbReference>
<organism evidence="10 11">
    <name type="scientific">Parasedimentitalea maritima</name>
    <dbReference type="NCBI Taxonomy" id="2578117"/>
    <lineage>
        <taxon>Bacteria</taxon>
        <taxon>Pseudomonadati</taxon>
        <taxon>Pseudomonadota</taxon>
        <taxon>Alphaproteobacteria</taxon>
        <taxon>Rhodobacterales</taxon>
        <taxon>Paracoccaceae</taxon>
        <taxon>Parasedimentitalea</taxon>
    </lineage>
</organism>
<dbReference type="GO" id="GO:0006935">
    <property type="term" value="P:chemotaxis"/>
    <property type="evidence" value="ECO:0007669"/>
    <property type="project" value="UniProtKB-KW"/>
</dbReference>
<keyword evidence="7" id="KW-0472">Membrane</keyword>
<keyword evidence="4" id="KW-0807">Transducer</keyword>
<keyword evidence="5" id="KW-0175">Coiled coil</keyword>
<evidence type="ECO:0000256" key="3">
    <source>
        <dbReference type="ARBA" id="ARBA00029447"/>
    </source>
</evidence>
<reference evidence="10 11" key="1">
    <citation type="submission" date="2019-12" db="EMBL/GenBank/DDBJ databases">
        <authorList>
            <person name="Zhang Y.-J."/>
        </authorList>
    </citation>
    <scope>NUCLEOTIDE SEQUENCE [LARGE SCALE GENOMIC DNA]</scope>
    <source>
        <strain evidence="10 11">H18S-6</strain>
    </source>
</reference>
<keyword evidence="2" id="KW-0145">Chemotaxis</keyword>
<keyword evidence="7" id="KW-1133">Transmembrane helix</keyword>
<feature type="domain" description="Methyl-accepting transducer" evidence="8">
    <location>
        <begin position="350"/>
        <end position="579"/>
    </location>
</feature>
<feature type="domain" description="HAMP" evidence="9">
    <location>
        <begin position="230"/>
        <end position="283"/>
    </location>
</feature>
<dbReference type="GO" id="GO:0004888">
    <property type="term" value="F:transmembrane signaling receptor activity"/>
    <property type="evidence" value="ECO:0007669"/>
    <property type="project" value="InterPro"/>
</dbReference>
<comment type="subcellular location">
    <subcellularLocation>
        <location evidence="1">Membrane</location>
    </subcellularLocation>
</comment>
<evidence type="ECO:0000256" key="5">
    <source>
        <dbReference type="SAM" id="Coils"/>
    </source>
</evidence>
<dbReference type="SMART" id="SM00283">
    <property type="entry name" value="MA"/>
    <property type="match status" value="1"/>
</dbReference>
<feature type="domain" description="HAMP" evidence="9">
    <location>
        <begin position="293"/>
        <end position="345"/>
    </location>
</feature>
<evidence type="ECO:0000256" key="4">
    <source>
        <dbReference type="PROSITE-ProRule" id="PRU00284"/>
    </source>
</evidence>
<dbReference type="Pfam" id="PF00672">
    <property type="entry name" value="HAMP"/>
    <property type="match status" value="1"/>
</dbReference>
<comment type="caution">
    <text evidence="10">The sequence shown here is derived from an EMBL/GenBank/DDBJ whole genome shotgun (WGS) entry which is preliminary data.</text>
</comment>
<dbReference type="Pfam" id="PF11845">
    <property type="entry name" value="Tll0287-like"/>
    <property type="match status" value="1"/>
</dbReference>
<dbReference type="Pfam" id="PF00015">
    <property type="entry name" value="MCPsignal"/>
    <property type="match status" value="1"/>
</dbReference>
<dbReference type="EMBL" id="WSFO01000016">
    <property type="protein sequence ID" value="KAE9626460.1"/>
    <property type="molecule type" value="Genomic_DNA"/>
</dbReference>
<dbReference type="InterPro" id="IPR021796">
    <property type="entry name" value="Tll0287-like_dom"/>
</dbReference>
<dbReference type="AlphaFoldDB" id="A0A6A4R7E7"/>
<dbReference type="Proteomes" id="UP000441586">
    <property type="component" value="Unassembled WGS sequence"/>
</dbReference>
<feature type="transmembrane region" description="Helical" evidence="7">
    <location>
        <begin position="6"/>
        <end position="28"/>
    </location>
</feature>
<dbReference type="SUPFAM" id="SSF58104">
    <property type="entry name" value="Methyl-accepting chemotaxis protein (MCP) signaling domain"/>
    <property type="match status" value="1"/>
</dbReference>
<evidence type="ECO:0000256" key="7">
    <source>
        <dbReference type="SAM" id="Phobius"/>
    </source>
</evidence>
<protein>
    <submittedName>
        <fullName evidence="10">DUF3365 domain-containing protein</fullName>
    </submittedName>
</protein>
<dbReference type="InterPro" id="IPR003660">
    <property type="entry name" value="HAMP_dom"/>
</dbReference>
<dbReference type="InterPro" id="IPR004090">
    <property type="entry name" value="Chemotax_Me-accpt_rcpt"/>
</dbReference>
<gene>
    <name evidence="10" type="ORF">GP644_21195</name>
</gene>
<feature type="region of interest" description="Disordered" evidence="6">
    <location>
        <begin position="610"/>
        <end position="638"/>
    </location>
</feature>
<evidence type="ECO:0000313" key="11">
    <source>
        <dbReference type="Proteomes" id="UP000441586"/>
    </source>
</evidence>
<dbReference type="GO" id="GO:0007165">
    <property type="term" value="P:signal transduction"/>
    <property type="evidence" value="ECO:0007669"/>
    <property type="project" value="UniProtKB-KW"/>
</dbReference>
<evidence type="ECO:0000313" key="10">
    <source>
        <dbReference type="EMBL" id="KAE9626460.1"/>
    </source>
</evidence>
<accession>A0A6A4R7E7</accession>